<dbReference type="EMBL" id="JAPNTZ010000010">
    <property type="protein sequence ID" value="MCY1141737.1"/>
    <property type="molecule type" value="Genomic_DNA"/>
</dbReference>
<keyword evidence="1" id="KW-1133">Transmembrane helix</keyword>
<evidence type="ECO:0000256" key="1">
    <source>
        <dbReference type="SAM" id="Phobius"/>
    </source>
</evidence>
<comment type="caution">
    <text evidence="2">The sequence shown here is derived from an EMBL/GenBank/DDBJ whole genome shotgun (WGS) entry which is preliminary data.</text>
</comment>
<gene>
    <name evidence="2" type="ORF">OWR29_27385</name>
</gene>
<keyword evidence="1" id="KW-0472">Membrane</keyword>
<accession>A0ABT4B5G4</accession>
<evidence type="ECO:0000313" key="3">
    <source>
        <dbReference type="Proteomes" id="UP001151002"/>
    </source>
</evidence>
<feature type="transmembrane region" description="Helical" evidence="1">
    <location>
        <begin position="81"/>
        <end position="107"/>
    </location>
</feature>
<evidence type="ECO:0000313" key="2">
    <source>
        <dbReference type="EMBL" id="MCY1141737.1"/>
    </source>
</evidence>
<sequence>MSTPTPVVDHLLATADREWRALGINRSDRTTLSADLRAELEAAAADGFDPAQLVGADPAGFALRVAEEAGVGRTPPRYGQVLGAATAGALLAMVVGFLVVIGLHQILVALFDLPRGLHVPIWLAAAVFYGGVAAAAVTGAVLTVRIGLRDAPRIRHTAARMALLLPPAVAASIAAAVALGWSFDFPLTPVIMAAEAAIVLGGFLAATTLARRWSVRTAA</sequence>
<feature type="transmembrane region" description="Helical" evidence="1">
    <location>
        <begin position="163"/>
        <end position="183"/>
    </location>
</feature>
<feature type="transmembrane region" description="Helical" evidence="1">
    <location>
        <begin position="189"/>
        <end position="210"/>
    </location>
</feature>
<dbReference type="Proteomes" id="UP001151002">
    <property type="component" value="Unassembled WGS sequence"/>
</dbReference>
<feature type="transmembrane region" description="Helical" evidence="1">
    <location>
        <begin position="119"/>
        <end position="142"/>
    </location>
</feature>
<protein>
    <recommendedName>
        <fullName evidence="4">Integral membrane protein</fullName>
    </recommendedName>
</protein>
<keyword evidence="3" id="KW-1185">Reference proteome</keyword>
<keyword evidence="1" id="KW-0812">Transmembrane</keyword>
<organism evidence="2 3">
    <name type="scientific">Paractinoplanes pyxinae</name>
    <dbReference type="NCBI Taxonomy" id="2997416"/>
    <lineage>
        <taxon>Bacteria</taxon>
        <taxon>Bacillati</taxon>
        <taxon>Actinomycetota</taxon>
        <taxon>Actinomycetes</taxon>
        <taxon>Micromonosporales</taxon>
        <taxon>Micromonosporaceae</taxon>
        <taxon>Paractinoplanes</taxon>
    </lineage>
</organism>
<name>A0ABT4B5G4_9ACTN</name>
<proteinExistence type="predicted"/>
<reference evidence="2" key="1">
    <citation type="submission" date="2022-11" db="EMBL/GenBank/DDBJ databases">
        <authorList>
            <person name="Somphong A."/>
            <person name="Phongsopitanun W."/>
        </authorList>
    </citation>
    <scope>NUCLEOTIDE SEQUENCE</scope>
    <source>
        <strain evidence="2">Pm04-4</strain>
    </source>
</reference>
<dbReference type="RefSeq" id="WP_267566140.1">
    <property type="nucleotide sequence ID" value="NZ_JAPNTZ010000010.1"/>
</dbReference>
<evidence type="ECO:0008006" key="4">
    <source>
        <dbReference type="Google" id="ProtNLM"/>
    </source>
</evidence>